<accession>A0A502C6V5</accession>
<feature type="domain" description="Glycosyltransferase 2-like" evidence="1">
    <location>
        <begin position="6"/>
        <end position="135"/>
    </location>
</feature>
<dbReference type="EMBL" id="RCZO01000005">
    <property type="protein sequence ID" value="TPG08648.1"/>
    <property type="molecule type" value="Genomic_DNA"/>
</dbReference>
<dbReference type="AlphaFoldDB" id="A0A502C6V5"/>
<dbReference type="SUPFAM" id="SSF53448">
    <property type="entry name" value="Nucleotide-diphospho-sugar transferases"/>
    <property type="match status" value="1"/>
</dbReference>
<proteinExistence type="predicted"/>
<keyword evidence="3" id="KW-1185">Reference proteome</keyword>
<dbReference type="InterPro" id="IPR029044">
    <property type="entry name" value="Nucleotide-diphossugar_trans"/>
</dbReference>
<sequence>MSIKLSICIATRNRGEFIGETLESIAAQCTSSVEIVVLDGASSDNTEQVVRALQNAVPALRYFRQEKNGGVDRDYDAVVGLALGEYCWLMSDDDLLMPGAVDAVMRAIERNYSLIVVNTEIRNLDFSQLIDGNRLSFFEDRIYPPSQLEALFEQVSGHLGYIGAVVIRRDLWGARTREQYYGSYFIHVGVIFQWPLPNDTLVISQPLVSIRFGNTQWRPKEFEIRMIRWTELVSSLSSISPEVRARCYRSEPWRSIKSLMFYRAKGTYDLGDYQRWVKPRLASRWDRSKAYAVACFPGPLANLIGLIYCSFKYHDSTIHYLDMKASRFFIRNWFRQA</sequence>
<dbReference type="PANTHER" id="PTHR22916:SF3">
    <property type="entry name" value="UDP-GLCNAC:BETAGAL BETA-1,3-N-ACETYLGLUCOSAMINYLTRANSFERASE-LIKE PROTEIN 1"/>
    <property type="match status" value="1"/>
</dbReference>
<reference evidence="2 3" key="1">
    <citation type="journal article" date="2019" name="Environ. Microbiol.">
        <title>Species interactions and distinct microbial communities in high Arctic permafrost affected cryosols are associated with the CH4 and CO2 gas fluxes.</title>
        <authorList>
            <person name="Altshuler I."/>
            <person name="Hamel J."/>
            <person name="Turney S."/>
            <person name="Magnuson E."/>
            <person name="Levesque R."/>
            <person name="Greer C."/>
            <person name="Whyte L.G."/>
        </authorList>
    </citation>
    <scope>NUCLEOTIDE SEQUENCE [LARGE SCALE GENOMIC DNA]</scope>
    <source>
        <strain evidence="2 3">S13Y</strain>
    </source>
</reference>
<dbReference type="Gene3D" id="3.90.550.10">
    <property type="entry name" value="Spore Coat Polysaccharide Biosynthesis Protein SpsA, Chain A"/>
    <property type="match status" value="1"/>
</dbReference>
<dbReference type="Proteomes" id="UP000319486">
    <property type="component" value="Unassembled WGS sequence"/>
</dbReference>
<evidence type="ECO:0000259" key="1">
    <source>
        <dbReference type="Pfam" id="PF00535"/>
    </source>
</evidence>
<evidence type="ECO:0000313" key="2">
    <source>
        <dbReference type="EMBL" id="TPG08648.1"/>
    </source>
</evidence>
<organism evidence="2 3">
    <name type="scientific">Rhodanobacter glycinis</name>
    <dbReference type="NCBI Taxonomy" id="582702"/>
    <lineage>
        <taxon>Bacteria</taxon>
        <taxon>Pseudomonadati</taxon>
        <taxon>Pseudomonadota</taxon>
        <taxon>Gammaproteobacteria</taxon>
        <taxon>Lysobacterales</taxon>
        <taxon>Rhodanobacteraceae</taxon>
        <taxon>Rhodanobacter</taxon>
    </lineage>
</organism>
<dbReference type="Pfam" id="PF00535">
    <property type="entry name" value="Glycos_transf_2"/>
    <property type="match status" value="1"/>
</dbReference>
<name>A0A502C6V5_9GAMM</name>
<evidence type="ECO:0000313" key="3">
    <source>
        <dbReference type="Proteomes" id="UP000319486"/>
    </source>
</evidence>
<gene>
    <name evidence="2" type="ORF">EAH88_10435</name>
</gene>
<dbReference type="PANTHER" id="PTHR22916">
    <property type="entry name" value="GLYCOSYLTRANSFERASE"/>
    <property type="match status" value="1"/>
</dbReference>
<dbReference type="InterPro" id="IPR001173">
    <property type="entry name" value="Glyco_trans_2-like"/>
</dbReference>
<keyword evidence="2" id="KW-0808">Transferase</keyword>
<comment type="caution">
    <text evidence="2">The sequence shown here is derived from an EMBL/GenBank/DDBJ whole genome shotgun (WGS) entry which is preliminary data.</text>
</comment>
<dbReference type="GO" id="GO:0016758">
    <property type="term" value="F:hexosyltransferase activity"/>
    <property type="evidence" value="ECO:0007669"/>
    <property type="project" value="UniProtKB-ARBA"/>
</dbReference>
<protein>
    <submittedName>
        <fullName evidence="2">Glycosyltransferase family 2 protein</fullName>
    </submittedName>
</protein>